<dbReference type="EMBL" id="MTCY01000033">
    <property type="protein sequence ID" value="OWP75949.1"/>
    <property type="molecule type" value="Genomic_DNA"/>
</dbReference>
<dbReference type="AlphaFoldDB" id="A0A246G985"/>
<proteinExistence type="predicted"/>
<organism evidence="1 2">
    <name type="scientific">Flavobacterium columnare</name>
    <dbReference type="NCBI Taxonomy" id="996"/>
    <lineage>
        <taxon>Bacteria</taxon>
        <taxon>Pseudomonadati</taxon>
        <taxon>Bacteroidota</taxon>
        <taxon>Flavobacteriia</taxon>
        <taxon>Flavobacteriales</taxon>
        <taxon>Flavobacteriaceae</taxon>
        <taxon>Flavobacterium</taxon>
    </lineage>
</organism>
<gene>
    <name evidence="1" type="ORF">BWK62_10855</name>
</gene>
<reference evidence="1 2" key="1">
    <citation type="journal article" date="2017" name="Infect. Genet. Evol.">
        <title>Comparative genome analysis of fish pathogen Flavobacterium columnare reveals extensive sequence diversity within the species.</title>
        <authorList>
            <person name="Kayansamruaj P."/>
            <person name="Dong H.T."/>
            <person name="Hirono I."/>
            <person name="Kondo H."/>
            <person name="Senapin S."/>
            <person name="Rodkhum C."/>
        </authorList>
    </citation>
    <scope>NUCLEOTIDE SEQUENCE [LARGE SCALE GENOMIC DNA]</scope>
    <source>
        <strain evidence="1 2">1214</strain>
    </source>
</reference>
<accession>A0A246G985</accession>
<name>A0A246G985_9FLAO</name>
<protein>
    <submittedName>
        <fullName evidence="1">Uncharacterized protein</fullName>
    </submittedName>
</protein>
<evidence type="ECO:0000313" key="1">
    <source>
        <dbReference type="EMBL" id="OWP75949.1"/>
    </source>
</evidence>
<evidence type="ECO:0000313" key="2">
    <source>
        <dbReference type="Proteomes" id="UP000198034"/>
    </source>
</evidence>
<comment type="caution">
    <text evidence="1">The sequence shown here is derived from an EMBL/GenBank/DDBJ whole genome shotgun (WGS) entry which is preliminary data.</text>
</comment>
<dbReference type="Proteomes" id="UP000198034">
    <property type="component" value="Unassembled WGS sequence"/>
</dbReference>
<sequence length="224" mass="25542">MREINISINQLADFSKSSDAKKRNIVKQQKNPNTFKIAYYQLAKARIKKAMSNKGDIEPILKGIEELKTRTLTKKRQINDRVVSLDAMQRFISLQIPDLLKDLEYKVIKNVNSKSITINGVEVIVSPDIIIQAEIEGKQYLGGIKIHIAKENKFDREQQSYVASTIQKYLEKVVAKNDEVIMPELCLSIDIFGEGIVSAPKNIDSKIKDLEIICDEIKKMWYAA</sequence>